<proteinExistence type="predicted"/>
<sequence length="178" mass="20007">MKCAFVCLGMALFMAGLQGHQRFSASEQRHHSAMDIIRLSSDFIEQTNAIQQAPIRSDAPDDTFIPGMVVHPEDGYVEFERPWCFSAQFSVHDYQTQITALCHRQNGRMRGEWCVEPSSEIALFSASLGLEGSTCHAGGEIAVIHVYRPLGSPQDQRWQFFARAIGFTPMQSDQKPRL</sequence>
<dbReference type="EMBL" id="JMIB01000026">
    <property type="protein sequence ID" value="KDM91132.1"/>
    <property type="molecule type" value="Genomic_DNA"/>
</dbReference>
<name>A0A066RTX7_9GAMM</name>
<dbReference type="OrthoDB" id="5814213at2"/>
<dbReference type="RefSeq" id="WP_051642066.1">
    <property type="nucleotide sequence ID" value="NZ_JAGSGC010000009.1"/>
</dbReference>
<comment type="caution">
    <text evidence="1">The sequence shown here is derived from an EMBL/GenBank/DDBJ whole genome shotgun (WGS) entry which is preliminary data.</text>
</comment>
<evidence type="ECO:0000313" key="2">
    <source>
        <dbReference type="Proteomes" id="UP000027192"/>
    </source>
</evidence>
<keyword evidence="2" id="KW-1185">Reference proteome</keyword>
<organism evidence="1 2">
    <name type="scientific">Photobacterium galatheae</name>
    <dbReference type="NCBI Taxonomy" id="1654360"/>
    <lineage>
        <taxon>Bacteria</taxon>
        <taxon>Pseudomonadati</taxon>
        <taxon>Pseudomonadota</taxon>
        <taxon>Gammaproteobacteria</taxon>
        <taxon>Vibrionales</taxon>
        <taxon>Vibrionaceae</taxon>
        <taxon>Photobacterium</taxon>
    </lineage>
</organism>
<gene>
    <name evidence="1" type="ORF">EA58_13360</name>
</gene>
<reference evidence="1 2" key="1">
    <citation type="submission" date="2014-04" db="EMBL/GenBank/DDBJ databases">
        <title>Draft genome sequence of Photobacterium halotolerans S2753: a solonamide, ngercheumicin and holomycin producer.</title>
        <authorList>
            <person name="Machado H.R."/>
            <person name="Gram L."/>
        </authorList>
    </citation>
    <scope>NUCLEOTIDE SEQUENCE [LARGE SCALE GENOMIC DNA]</scope>
    <source>
        <strain evidence="1 2">S2753</strain>
    </source>
</reference>
<accession>A0A066RTX7</accession>
<dbReference type="AlphaFoldDB" id="A0A066RTX7"/>
<evidence type="ECO:0000313" key="1">
    <source>
        <dbReference type="EMBL" id="KDM91132.1"/>
    </source>
</evidence>
<dbReference type="STRING" id="1654360.EA58_13360"/>
<protein>
    <submittedName>
        <fullName evidence="1">Uncharacterized protein</fullName>
    </submittedName>
</protein>
<dbReference type="Proteomes" id="UP000027192">
    <property type="component" value="Unassembled WGS sequence"/>
</dbReference>